<dbReference type="PANTHER" id="PTHR23288">
    <property type="entry name" value="OCCLUDIN AND RNA POLYMERASE II ELONGATION FACTOR ELL"/>
    <property type="match status" value="1"/>
</dbReference>
<comment type="similarity">
    <text evidence="2 6">Belongs to the ELL/occludin family.</text>
</comment>
<dbReference type="Gene3D" id="1.10.10.2670">
    <property type="entry name" value="E3 ubiquitin-protein ligase"/>
    <property type="match status" value="1"/>
</dbReference>
<protein>
    <recommendedName>
        <fullName evidence="8">OCEL domain-containing protein</fullName>
    </recommendedName>
</protein>
<evidence type="ECO:0000259" key="8">
    <source>
        <dbReference type="PROSITE" id="PS51980"/>
    </source>
</evidence>
<feature type="compositionally biased region" description="Basic and acidic residues" evidence="7">
    <location>
        <begin position="324"/>
        <end position="349"/>
    </location>
</feature>
<feature type="compositionally biased region" description="Polar residues" evidence="7">
    <location>
        <begin position="415"/>
        <end position="428"/>
    </location>
</feature>
<comment type="subcellular location">
    <subcellularLocation>
        <location evidence="1">Nucleus</location>
    </subcellularLocation>
</comment>
<dbReference type="Pfam" id="PF07303">
    <property type="entry name" value="Occludin_ELL"/>
    <property type="match status" value="1"/>
</dbReference>
<feature type="compositionally biased region" description="Polar residues" evidence="7">
    <location>
        <begin position="483"/>
        <end position="492"/>
    </location>
</feature>
<dbReference type="EMBL" id="JANPWB010000006">
    <property type="protein sequence ID" value="KAJ1180169.1"/>
    <property type="molecule type" value="Genomic_DNA"/>
</dbReference>
<feature type="compositionally biased region" description="Basic and acidic residues" evidence="7">
    <location>
        <begin position="404"/>
        <end position="414"/>
    </location>
</feature>
<keyword evidence="5" id="KW-0539">Nucleus</keyword>
<sequence>MSRPRDELSGRLPYRTEPRRGPRLSLLQLKLTDSALRSLRDFQRESAVGEVSGARLSQPVISFQGNQGYIKIPASDTGPSNAVRVFTFYLSRENKDKPQSSFECIRQGVSRSGQSHLDCVGTIQDKITVCATDESYQLTRDRVSQVEKETWSRAAIEIKPGSSYRNKCVKMPNKSDSSMECSLPEKPPPVFLTPAAKKCNYTVSEQRPLREWLVHHLALKPHRKADLLLRLEKTTISLKDRADVSSVLELVGRLNPKDNSYTLKEDLFHQVQKDWTGYSIEEKQHIARVLLRRQSGGASARPLQPSNLSRKETEIAPNQSTARKAPELKRSAPSESTERQASKKCKESNSLKLMPPERPPKASSISSTSPGRDIPRTPGCVPESHNAFLKKSHRCQEPMDHCLKSEDLEKHSETSTDNVGTPSPSGQETVEEDCPSNKKPKRHKEEGLEQESTDEEEEEDDWEEEALRLERCLSYPEDKEQLAGSSPASSETPDYFLKYSAITSPEQRQGYEEDFDADYTEYLDLHSKISKVMERFIQLGSRMKKLKPGSSEHKMLEEKIVTAYRKFKKTYPGYREDKRRCEYLHHKLSHIKQVILEYEEKTKPS</sequence>
<organism evidence="9 10">
    <name type="scientific">Pleurodeles waltl</name>
    <name type="common">Iberian ribbed newt</name>
    <dbReference type="NCBI Taxonomy" id="8319"/>
    <lineage>
        <taxon>Eukaryota</taxon>
        <taxon>Metazoa</taxon>
        <taxon>Chordata</taxon>
        <taxon>Craniata</taxon>
        <taxon>Vertebrata</taxon>
        <taxon>Euteleostomi</taxon>
        <taxon>Amphibia</taxon>
        <taxon>Batrachia</taxon>
        <taxon>Caudata</taxon>
        <taxon>Salamandroidea</taxon>
        <taxon>Salamandridae</taxon>
        <taxon>Pleurodelinae</taxon>
        <taxon>Pleurodeles</taxon>
    </lineage>
</organism>
<dbReference type="Gene3D" id="6.10.140.340">
    <property type="match status" value="1"/>
</dbReference>
<dbReference type="GO" id="GO:0008023">
    <property type="term" value="C:transcription elongation factor complex"/>
    <property type="evidence" value="ECO:0007669"/>
    <property type="project" value="InterPro"/>
</dbReference>
<evidence type="ECO:0000256" key="1">
    <source>
        <dbReference type="ARBA" id="ARBA00004123"/>
    </source>
</evidence>
<dbReference type="SUPFAM" id="SSF144292">
    <property type="entry name" value="occludin/ELL-like"/>
    <property type="match status" value="1"/>
</dbReference>
<comment type="caution">
    <text evidence="9">The sequence shown here is derived from an EMBL/GenBank/DDBJ whole genome shotgun (WGS) entry which is preliminary data.</text>
</comment>
<keyword evidence="3" id="KW-0805">Transcription regulation</keyword>
<dbReference type="InterPro" id="IPR019464">
    <property type="entry name" value="ELL_N"/>
</dbReference>
<dbReference type="InterPro" id="IPR010844">
    <property type="entry name" value="Occludin_ELL"/>
</dbReference>
<evidence type="ECO:0000256" key="4">
    <source>
        <dbReference type="ARBA" id="ARBA00023163"/>
    </source>
</evidence>
<keyword evidence="10" id="KW-1185">Reference proteome</keyword>
<dbReference type="GO" id="GO:0032968">
    <property type="term" value="P:positive regulation of transcription elongation by RNA polymerase II"/>
    <property type="evidence" value="ECO:0007669"/>
    <property type="project" value="TreeGrafter"/>
</dbReference>
<evidence type="ECO:0000313" key="9">
    <source>
        <dbReference type="EMBL" id="KAJ1180169.1"/>
    </source>
</evidence>
<reference evidence="9" key="1">
    <citation type="journal article" date="2022" name="bioRxiv">
        <title>Sequencing and chromosome-scale assembly of the giantPleurodeles waltlgenome.</title>
        <authorList>
            <person name="Brown T."/>
            <person name="Elewa A."/>
            <person name="Iarovenko S."/>
            <person name="Subramanian E."/>
            <person name="Araus A.J."/>
            <person name="Petzold A."/>
            <person name="Susuki M."/>
            <person name="Suzuki K.-i.T."/>
            <person name="Hayashi T."/>
            <person name="Toyoda A."/>
            <person name="Oliveira C."/>
            <person name="Osipova E."/>
            <person name="Leigh N.D."/>
            <person name="Simon A."/>
            <person name="Yun M.H."/>
        </authorList>
    </citation>
    <scope>NUCLEOTIDE SEQUENCE</scope>
    <source>
        <strain evidence="9">20211129_DDA</strain>
        <tissue evidence="9">Liver</tissue>
    </source>
</reference>
<evidence type="ECO:0000256" key="3">
    <source>
        <dbReference type="ARBA" id="ARBA00023015"/>
    </source>
</evidence>
<keyword evidence="4" id="KW-0804">Transcription</keyword>
<dbReference type="InterPro" id="IPR042065">
    <property type="entry name" value="E3_ELL-like"/>
</dbReference>
<evidence type="ECO:0000256" key="5">
    <source>
        <dbReference type="ARBA" id="ARBA00023242"/>
    </source>
</evidence>
<evidence type="ECO:0000256" key="6">
    <source>
        <dbReference type="PROSITE-ProRule" id="PRU01324"/>
    </source>
</evidence>
<dbReference type="Proteomes" id="UP001066276">
    <property type="component" value="Chromosome 3_2"/>
</dbReference>
<dbReference type="SUPFAM" id="SSF46785">
    <property type="entry name" value="Winged helix' DNA-binding domain"/>
    <property type="match status" value="1"/>
</dbReference>
<gene>
    <name evidence="9" type="ORF">NDU88_005393</name>
</gene>
<evidence type="ECO:0000256" key="2">
    <source>
        <dbReference type="ARBA" id="ARBA00009171"/>
    </source>
</evidence>
<evidence type="ECO:0000313" key="10">
    <source>
        <dbReference type="Proteomes" id="UP001066276"/>
    </source>
</evidence>
<feature type="compositionally biased region" description="Basic and acidic residues" evidence="7">
    <location>
        <begin position="465"/>
        <end position="481"/>
    </location>
</feature>
<dbReference type="InterPro" id="IPR036390">
    <property type="entry name" value="WH_DNA-bd_sf"/>
</dbReference>
<feature type="region of interest" description="Disordered" evidence="7">
    <location>
        <begin position="295"/>
        <end position="383"/>
    </location>
</feature>
<feature type="domain" description="OCEL" evidence="8">
    <location>
        <begin position="493"/>
        <end position="603"/>
    </location>
</feature>
<accession>A0AAV7TTW2</accession>
<dbReference type="GO" id="GO:0042795">
    <property type="term" value="P:snRNA transcription by RNA polymerase II"/>
    <property type="evidence" value="ECO:0007669"/>
    <property type="project" value="TreeGrafter"/>
</dbReference>
<dbReference type="Pfam" id="PF10390">
    <property type="entry name" value="ELL"/>
    <property type="match status" value="1"/>
</dbReference>
<dbReference type="InterPro" id="IPR031176">
    <property type="entry name" value="ELL/occludin"/>
</dbReference>
<dbReference type="PANTHER" id="PTHR23288:SF12">
    <property type="entry name" value="RNA POLYMERASE II ELONGATION FACTOR ELL2 ISOFORM X1"/>
    <property type="match status" value="1"/>
</dbReference>
<feature type="region of interest" description="Disordered" evidence="7">
    <location>
        <begin position="404"/>
        <end position="494"/>
    </location>
</feature>
<proteinExistence type="inferred from homology"/>
<dbReference type="GO" id="GO:0000987">
    <property type="term" value="F:cis-regulatory region sequence-specific DNA binding"/>
    <property type="evidence" value="ECO:0007669"/>
    <property type="project" value="TreeGrafter"/>
</dbReference>
<dbReference type="GO" id="GO:0006368">
    <property type="term" value="P:transcription elongation by RNA polymerase II"/>
    <property type="evidence" value="ECO:0007669"/>
    <property type="project" value="InterPro"/>
</dbReference>
<feature type="compositionally biased region" description="Acidic residues" evidence="7">
    <location>
        <begin position="448"/>
        <end position="464"/>
    </location>
</feature>
<dbReference type="PROSITE" id="PS51980">
    <property type="entry name" value="OCEL"/>
    <property type="match status" value="1"/>
</dbReference>
<name>A0AAV7TTW2_PLEWA</name>
<evidence type="ECO:0000256" key="7">
    <source>
        <dbReference type="SAM" id="MobiDB-lite"/>
    </source>
</evidence>
<dbReference type="AlphaFoldDB" id="A0AAV7TTW2"/>